<reference evidence="2" key="1">
    <citation type="journal article" date="2022" name="Mol. Ecol. Resour.">
        <title>The genomes of chicory, endive, great burdock and yacon provide insights into Asteraceae palaeo-polyploidization history and plant inulin production.</title>
        <authorList>
            <person name="Fan W."/>
            <person name="Wang S."/>
            <person name="Wang H."/>
            <person name="Wang A."/>
            <person name="Jiang F."/>
            <person name="Liu H."/>
            <person name="Zhao H."/>
            <person name="Xu D."/>
            <person name="Zhang Y."/>
        </authorList>
    </citation>
    <scope>NUCLEOTIDE SEQUENCE [LARGE SCALE GENOMIC DNA]</scope>
    <source>
        <strain evidence="2">cv. Yunnan</strain>
    </source>
</reference>
<protein>
    <submittedName>
        <fullName evidence="1">Uncharacterized protein</fullName>
    </submittedName>
</protein>
<reference evidence="1 2" key="2">
    <citation type="journal article" date="2022" name="Mol. Ecol. Resour.">
        <title>The genomes of chicory, endive, great burdock and yacon provide insights into Asteraceae paleo-polyploidization history and plant inulin production.</title>
        <authorList>
            <person name="Fan W."/>
            <person name="Wang S."/>
            <person name="Wang H."/>
            <person name="Wang A."/>
            <person name="Jiang F."/>
            <person name="Liu H."/>
            <person name="Zhao H."/>
            <person name="Xu D."/>
            <person name="Zhang Y."/>
        </authorList>
    </citation>
    <scope>NUCLEOTIDE SEQUENCE [LARGE SCALE GENOMIC DNA]</scope>
    <source>
        <strain evidence="2">cv. Yunnan</strain>
        <tissue evidence="1">Leaves</tissue>
    </source>
</reference>
<evidence type="ECO:0000313" key="1">
    <source>
        <dbReference type="EMBL" id="KAI3712395.1"/>
    </source>
</evidence>
<proteinExistence type="predicted"/>
<name>A0ACB9ARX6_9ASTR</name>
<dbReference type="EMBL" id="CM042041">
    <property type="protein sequence ID" value="KAI3712395.1"/>
    <property type="molecule type" value="Genomic_DNA"/>
</dbReference>
<dbReference type="Proteomes" id="UP001056120">
    <property type="component" value="Linkage Group LG24"/>
</dbReference>
<sequence length="378" mass="42434">MIRNSTLPYDLRSVLNDENVYQRAASEAFPLYNKSHIICLKFPNRSGDVLVSSFSEISEDEYLDPRTAQVGKVDHVRQICTQIRPARDEELPSTYVEEYRCALDLEISKYVGEAYPKGVCSVYCTSGKDVEDYGSDFELVVVITATRHSPQNFWYNVCIEKDELLYILNIQVSAHYFEEGNVQLDAKHECRDSTIFQTRGATAAEMPWVEYEQAITAQFSGTSLKDNMKNSTNGSSLNFETDSTNGSNLNSKSSLEELSVPKIVTKTKKANDSEEPIEKNKDATEIALIKPDEIGQLDARRRLLIFGECVSVAQSFGARATLVNSWNITEVAASIVQALNMGAEERGKLQCHDFLHIATHTAQEWAEIVLSEQPLPFE</sequence>
<accession>A0ACB9ARX6</accession>
<organism evidence="1 2">
    <name type="scientific">Smallanthus sonchifolius</name>
    <dbReference type="NCBI Taxonomy" id="185202"/>
    <lineage>
        <taxon>Eukaryota</taxon>
        <taxon>Viridiplantae</taxon>
        <taxon>Streptophyta</taxon>
        <taxon>Embryophyta</taxon>
        <taxon>Tracheophyta</taxon>
        <taxon>Spermatophyta</taxon>
        <taxon>Magnoliopsida</taxon>
        <taxon>eudicotyledons</taxon>
        <taxon>Gunneridae</taxon>
        <taxon>Pentapetalae</taxon>
        <taxon>asterids</taxon>
        <taxon>campanulids</taxon>
        <taxon>Asterales</taxon>
        <taxon>Asteraceae</taxon>
        <taxon>Asteroideae</taxon>
        <taxon>Heliantheae alliance</taxon>
        <taxon>Millerieae</taxon>
        <taxon>Smallanthus</taxon>
    </lineage>
</organism>
<keyword evidence="2" id="KW-1185">Reference proteome</keyword>
<gene>
    <name evidence="1" type="ORF">L1987_70951</name>
</gene>
<evidence type="ECO:0000313" key="2">
    <source>
        <dbReference type="Proteomes" id="UP001056120"/>
    </source>
</evidence>
<comment type="caution">
    <text evidence="1">The sequence shown here is derived from an EMBL/GenBank/DDBJ whole genome shotgun (WGS) entry which is preliminary data.</text>
</comment>